<dbReference type="EMBL" id="JAZDWU010000009">
    <property type="protein sequence ID" value="KAK9990865.1"/>
    <property type="molecule type" value="Genomic_DNA"/>
</dbReference>
<protein>
    <submittedName>
        <fullName evidence="1">Uncharacterized protein</fullName>
    </submittedName>
</protein>
<gene>
    <name evidence="1" type="ORF">SO802_025850</name>
</gene>
<dbReference type="PANTHER" id="PTHR12741:SF102">
    <property type="entry name" value="CALLOSE SYNTHASE 11"/>
    <property type="match status" value="1"/>
</dbReference>
<comment type="caution">
    <text evidence="1">The sequence shown here is derived from an EMBL/GenBank/DDBJ whole genome shotgun (WGS) entry which is preliminary data.</text>
</comment>
<sequence>MGMVFTCQSHSQDGGARVEVVGLISSFANLRLRLGEVRAAASALRATGDLRKQPFTPWDPNNDLLDWLGLMFGFQNDNVKNQRENPVLHLANSQMRVQPPPTLLDSLEAGVLCRFRRKLRQNYTSWCSYLGRKSQISVSHRRNGTGNSETNSLHYKLLYVSLYLLI</sequence>
<evidence type="ECO:0000313" key="1">
    <source>
        <dbReference type="EMBL" id="KAK9990865.1"/>
    </source>
</evidence>
<organism evidence="1 2">
    <name type="scientific">Lithocarpus litseifolius</name>
    <dbReference type="NCBI Taxonomy" id="425828"/>
    <lineage>
        <taxon>Eukaryota</taxon>
        <taxon>Viridiplantae</taxon>
        <taxon>Streptophyta</taxon>
        <taxon>Embryophyta</taxon>
        <taxon>Tracheophyta</taxon>
        <taxon>Spermatophyta</taxon>
        <taxon>Magnoliopsida</taxon>
        <taxon>eudicotyledons</taxon>
        <taxon>Gunneridae</taxon>
        <taxon>Pentapetalae</taxon>
        <taxon>rosids</taxon>
        <taxon>fabids</taxon>
        <taxon>Fagales</taxon>
        <taxon>Fagaceae</taxon>
        <taxon>Lithocarpus</taxon>
    </lineage>
</organism>
<name>A0AAW2C1C1_9ROSI</name>
<keyword evidence="2" id="KW-1185">Reference proteome</keyword>
<dbReference type="Proteomes" id="UP001459277">
    <property type="component" value="Unassembled WGS sequence"/>
</dbReference>
<evidence type="ECO:0000313" key="2">
    <source>
        <dbReference type="Proteomes" id="UP001459277"/>
    </source>
</evidence>
<reference evidence="1 2" key="1">
    <citation type="submission" date="2024-01" db="EMBL/GenBank/DDBJ databases">
        <title>A telomere-to-telomere, gap-free genome of sweet tea (Lithocarpus litseifolius).</title>
        <authorList>
            <person name="Zhou J."/>
        </authorList>
    </citation>
    <scope>NUCLEOTIDE SEQUENCE [LARGE SCALE GENOMIC DNA]</scope>
    <source>
        <strain evidence="1">Zhou-2022a</strain>
        <tissue evidence="1">Leaf</tissue>
    </source>
</reference>
<dbReference type="AlphaFoldDB" id="A0AAW2C1C1"/>
<dbReference type="GO" id="GO:0005886">
    <property type="term" value="C:plasma membrane"/>
    <property type="evidence" value="ECO:0007669"/>
    <property type="project" value="TreeGrafter"/>
</dbReference>
<dbReference type="GO" id="GO:0046527">
    <property type="term" value="F:glucosyltransferase activity"/>
    <property type="evidence" value="ECO:0007669"/>
    <property type="project" value="TreeGrafter"/>
</dbReference>
<proteinExistence type="predicted"/>
<accession>A0AAW2C1C1</accession>
<dbReference type="PANTHER" id="PTHR12741">
    <property type="entry name" value="LYST-INTERACTING PROTEIN LIP5 DOPAMINE RESPONSIVE PROTEIN DRG-1"/>
    <property type="match status" value="1"/>
</dbReference>